<feature type="transmembrane region" description="Helical" evidence="2">
    <location>
        <begin position="238"/>
        <end position="258"/>
    </location>
</feature>
<evidence type="ECO:0000313" key="3">
    <source>
        <dbReference type="EMBL" id="KAK8855093.1"/>
    </source>
</evidence>
<evidence type="ECO:0000256" key="2">
    <source>
        <dbReference type="SAM" id="Phobius"/>
    </source>
</evidence>
<keyword evidence="2" id="KW-1133">Transmembrane helix</keyword>
<proteinExistence type="predicted"/>
<feature type="compositionally biased region" description="Low complexity" evidence="1">
    <location>
        <begin position="12"/>
        <end position="26"/>
    </location>
</feature>
<gene>
    <name evidence="3" type="ORF">PGQ11_011005</name>
</gene>
<keyword evidence="4" id="KW-1185">Reference proteome</keyword>
<name>A0ABR2HYZ4_9PEZI</name>
<evidence type="ECO:0000256" key="1">
    <source>
        <dbReference type="SAM" id="MobiDB-lite"/>
    </source>
</evidence>
<accession>A0ABR2HYZ4</accession>
<dbReference type="Proteomes" id="UP001390339">
    <property type="component" value="Unassembled WGS sequence"/>
</dbReference>
<keyword evidence="2" id="KW-0472">Membrane</keyword>
<comment type="caution">
    <text evidence="3">The sequence shown here is derived from an EMBL/GenBank/DDBJ whole genome shotgun (WGS) entry which is preliminary data.</text>
</comment>
<reference evidence="3 4" key="1">
    <citation type="journal article" date="2024" name="IMA Fungus">
        <title>Apiospora arundinis, a panoply of carbohydrate-active enzymes and secondary metabolites.</title>
        <authorList>
            <person name="Sorensen T."/>
            <person name="Petersen C."/>
            <person name="Muurmann A.T."/>
            <person name="Christiansen J.V."/>
            <person name="Brundto M.L."/>
            <person name="Overgaard C.K."/>
            <person name="Boysen A.T."/>
            <person name="Wollenberg R.D."/>
            <person name="Larsen T.O."/>
            <person name="Sorensen J.L."/>
            <person name="Nielsen K.L."/>
            <person name="Sondergaard T.E."/>
        </authorList>
    </citation>
    <scope>NUCLEOTIDE SEQUENCE [LARGE SCALE GENOMIC DNA]</scope>
    <source>
        <strain evidence="3 4">AAU 773</strain>
    </source>
</reference>
<sequence>MTGFVHAATGNSSESDSDSSSSISADAPVSRAGAASPWVEPFRQRSSSTPYYVDQRLDDPDRLARHIQHWADTPPQPWLTIWGTHTETYRTHTTDPPQTRTRTVTDFEIRIDLTPYLYQRGERHNPWVRLSFVPEPTFREMVKKKVENWKNKNAPDEPPLETLQKWCERLCADESRLKRFDLRRNTTGFNLQFLRNMLTSLVRETGYNKRVEVTLLHKNTVVKVYNGERENRWRRKGWVKFLIGVTLLWTIALPYLFIRTVNFGTVWAERPFSRRRQLGSGHEYVQTSEEDWYNAWAPAIRKAILERNKGILKSPK</sequence>
<organism evidence="3 4">
    <name type="scientific">Apiospora arundinis</name>
    <dbReference type="NCBI Taxonomy" id="335852"/>
    <lineage>
        <taxon>Eukaryota</taxon>
        <taxon>Fungi</taxon>
        <taxon>Dikarya</taxon>
        <taxon>Ascomycota</taxon>
        <taxon>Pezizomycotina</taxon>
        <taxon>Sordariomycetes</taxon>
        <taxon>Xylariomycetidae</taxon>
        <taxon>Amphisphaeriales</taxon>
        <taxon>Apiosporaceae</taxon>
        <taxon>Apiospora</taxon>
    </lineage>
</organism>
<dbReference type="EMBL" id="JAPCWZ010000007">
    <property type="protein sequence ID" value="KAK8855093.1"/>
    <property type="molecule type" value="Genomic_DNA"/>
</dbReference>
<protein>
    <submittedName>
        <fullName evidence="3">Uncharacterized protein</fullName>
    </submittedName>
</protein>
<feature type="region of interest" description="Disordered" evidence="1">
    <location>
        <begin position="1"/>
        <end position="43"/>
    </location>
</feature>
<dbReference type="PANTHER" id="PTHR37848">
    <property type="entry name" value="EXPRESSED PROTEIN"/>
    <property type="match status" value="1"/>
</dbReference>
<dbReference type="PANTHER" id="PTHR37848:SF1">
    <property type="entry name" value="SUN DOMAIN-CONTAINING PROTEIN"/>
    <property type="match status" value="1"/>
</dbReference>
<evidence type="ECO:0000313" key="4">
    <source>
        <dbReference type="Proteomes" id="UP001390339"/>
    </source>
</evidence>
<keyword evidence="2" id="KW-0812">Transmembrane</keyword>